<sequence>MPAASSSDEEHMLIDDHDTATHDTPGLAHRFNQWRKNRPFIPGLLMMISGFVIAAPAYITVEVSDILVMISTVSGVSTLLIGVLMFMFGLGCWLQPATAVYLGVLAIIVSVISLPTSNLGGFVVGALFGIVGGALALGWEPGEKSAKKRKGKHTKRASAADAPEQPEDFDPFAEDAFDESEPEESETEQRGGSSKWSGGSTLNSVVAVAATSAVLALLLSDTGVVSAQEPAAPAAPQLPQVELPKLPAPELQLPEIPKLPAPSVPNVPGLPAPTQPAPESSAPAAPAAPGVGEGASIGTSAIPSGLAPAAAPSTVTADKVTLTGNVHATLDYVNVGGQQQRALVLSGDRLVGHNLGLKIPGMGGGNLTTGNVDTTVTNGPVKVVATGLTATPAVRDLPTIPVTVDLSGDLNSVLDQLGVPEKRPVPNVEVPDMLMNEISLNNVTMQMVTLYGQGFNAPSVRLTVP</sequence>
<dbReference type="EMBL" id="VMHH01000001">
    <property type="protein sequence ID" value="TSJ76277.1"/>
    <property type="molecule type" value="Genomic_DNA"/>
</dbReference>
<evidence type="ECO:0000313" key="4">
    <source>
        <dbReference type="Proteomes" id="UP000320747"/>
    </source>
</evidence>
<feature type="transmembrane region" description="Helical" evidence="2">
    <location>
        <begin position="93"/>
        <end position="113"/>
    </location>
</feature>
<dbReference type="Proteomes" id="UP000320747">
    <property type="component" value="Unassembled WGS sequence"/>
</dbReference>
<keyword evidence="4" id="KW-1185">Reference proteome</keyword>
<keyword evidence="2" id="KW-0472">Membrane</keyword>
<feature type="transmembrane region" description="Helical" evidence="2">
    <location>
        <begin position="40"/>
        <end position="60"/>
    </location>
</feature>
<feature type="region of interest" description="Disordered" evidence="1">
    <location>
        <begin position="146"/>
        <end position="198"/>
    </location>
</feature>
<feature type="compositionally biased region" description="Acidic residues" evidence="1">
    <location>
        <begin position="164"/>
        <end position="186"/>
    </location>
</feature>
<feature type="region of interest" description="Disordered" evidence="1">
    <location>
        <begin position="253"/>
        <end position="296"/>
    </location>
</feature>
<comment type="caution">
    <text evidence="3">The sequence shown here is derived from an EMBL/GenBank/DDBJ whole genome shotgun (WGS) entry which is preliminary data.</text>
</comment>
<accession>A0ABY3E8F2</accession>
<protein>
    <recommendedName>
        <fullName evidence="5">Secreted protein</fullName>
    </recommendedName>
</protein>
<evidence type="ECO:0000313" key="3">
    <source>
        <dbReference type="EMBL" id="TSJ76277.1"/>
    </source>
</evidence>
<proteinExistence type="predicted"/>
<evidence type="ECO:0008006" key="5">
    <source>
        <dbReference type="Google" id="ProtNLM"/>
    </source>
</evidence>
<keyword evidence="2" id="KW-1133">Transmembrane helix</keyword>
<dbReference type="InterPro" id="IPR046096">
    <property type="entry name" value="DUF6114"/>
</dbReference>
<feature type="compositionally biased region" description="Basic residues" evidence="1">
    <location>
        <begin position="146"/>
        <end position="156"/>
    </location>
</feature>
<keyword evidence="2" id="KW-0812">Transmembrane</keyword>
<dbReference type="Pfam" id="PF19609">
    <property type="entry name" value="DUF6114"/>
    <property type="match status" value="1"/>
</dbReference>
<organism evidence="3 4">
    <name type="scientific">Corynebacterium godavarianum</name>
    <dbReference type="NCBI Taxonomy" id="2054421"/>
    <lineage>
        <taxon>Bacteria</taxon>
        <taxon>Bacillati</taxon>
        <taxon>Actinomycetota</taxon>
        <taxon>Actinomycetes</taxon>
        <taxon>Mycobacteriales</taxon>
        <taxon>Corynebacteriaceae</taxon>
        <taxon>Corynebacterium</taxon>
    </lineage>
</organism>
<gene>
    <name evidence="3" type="ORF">FPH17_01415</name>
</gene>
<feature type="transmembrane region" description="Helical" evidence="2">
    <location>
        <begin position="66"/>
        <end position="86"/>
    </location>
</feature>
<feature type="transmembrane region" description="Helical" evidence="2">
    <location>
        <begin position="119"/>
        <end position="139"/>
    </location>
</feature>
<feature type="compositionally biased region" description="Pro residues" evidence="1">
    <location>
        <begin position="257"/>
        <end position="276"/>
    </location>
</feature>
<evidence type="ECO:0000256" key="2">
    <source>
        <dbReference type="SAM" id="Phobius"/>
    </source>
</evidence>
<dbReference type="RefSeq" id="WP_154878398.1">
    <property type="nucleotide sequence ID" value="NZ_JAADJX010000001.1"/>
</dbReference>
<feature type="compositionally biased region" description="Low complexity" evidence="1">
    <location>
        <begin position="277"/>
        <end position="289"/>
    </location>
</feature>
<evidence type="ECO:0000256" key="1">
    <source>
        <dbReference type="SAM" id="MobiDB-lite"/>
    </source>
</evidence>
<reference evidence="3 4" key="1">
    <citation type="submission" date="2019-07" db="EMBL/GenBank/DDBJ databases">
        <title>Draft genome of Corynebacterium godavarianum and other related strains.</title>
        <authorList>
            <person name="Bernier A.-M."/>
            <person name="Bernard K."/>
        </authorList>
    </citation>
    <scope>NUCLEOTIDE SEQUENCE [LARGE SCALE GENOMIC DNA]</scope>
    <source>
        <strain evidence="3 4">LMG 29598</strain>
    </source>
</reference>
<name>A0ABY3E8F2_9CORY</name>